<dbReference type="STRING" id="29655.A0A0K9PJD5"/>
<keyword evidence="1" id="KW-0547">Nucleotide-binding</keyword>
<dbReference type="GO" id="GO:0006529">
    <property type="term" value="P:asparagine biosynthetic process"/>
    <property type="evidence" value="ECO:0007669"/>
    <property type="project" value="InterPro"/>
</dbReference>
<evidence type="ECO:0000313" key="5">
    <source>
        <dbReference type="Proteomes" id="UP000036987"/>
    </source>
</evidence>
<dbReference type="Gene3D" id="3.40.50.620">
    <property type="entry name" value="HUPs"/>
    <property type="match status" value="1"/>
</dbReference>
<protein>
    <recommendedName>
        <fullName evidence="3">Asparagine synthetase domain-containing protein</fullName>
    </recommendedName>
</protein>
<proteinExistence type="predicted"/>
<dbReference type="SUPFAM" id="SSF52402">
    <property type="entry name" value="Adenine nucleotide alpha hydrolases-like"/>
    <property type="match status" value="1"/>
</dbReference>
<dbReference type="CDD" id="cd01991">
    <property type="entry name" value="Asn_synthase_B_C"/>
    <property type="match status" value="1"/>
</dbReference>
<dbReference type="OMA" id="CEKNTFT"/>
<dbReference type="EMBL" id="LFYR01000839">
    <property type="protein sequence ID" value="KMZ68355.1"/>
    <property type="molecule type" value="Genomic_DNA"/>
</dbReference>
<dbReference type="GO" id="GO:0004066">
    <property type="term" value="F:asparagine synthase (glutamine-hydrolyzing) activity"/>
    <property type="evidence" value="ECO:0007669"/>
    <property type="project" value="InterPro"/>
</dbReference>
<dbReference type="PANTHER" id="PTHR11772">
    <property type="entry name" value="ASPARAGINE SYNTHETASE"/>
    <property type="match status" value="1"/>
</dbReference>
<keyword evidence="5" id="KW-1185">Reference proteome</keyword>
<dbReference type="GO" id="GO:0005524">
    <property type="term" value="F:ATP binding"/>
    <property type="evidence" value="ECO:0007669"/>
    <property type="project" value="UniProtKB-KW"/>
</dbReference>
<dbReference type="PANTHER" id="PTHR11772:SF48">
    <property type="entry name" value="ASPARAGINE SYNTHETASE [GLUTAMINE-HYDROLYZING] 1"/>
    <property type="match status" value="1"/>
</dbReference>
<dbReference type="Proteomes" id="UP000036987">
    <property type="component" value="Unassembled WGS sequence"/>
</dbReference>
<dbReference type="InterPro" id="IPR001962">
    <property type="entry name" value="Asn_synthase"/>
</dbReference>
<evidence type="ECO:0000313" key="4">
    <source>
        <dbReference type="EMBL" id="KMZ68355.1"/>
    </source>
</evidence>
<evidence type="ECO:0000256" key="2">
    <source>
        <dbReference type="ARBA" id="ARBA00022840"/>
    </source>
</evidence>
<organism evidence="4 5">
    <name type="scientific">Zostera marina</name>
    <name type="common">Eelgrass</name>
    <dbReference type="NCBI Taxonomy" id="29655"/>
    <lineage>
        <taxon>Eukaryota</taxon>
        <taxon>Viridiplantae</taxon>
        <taxon>Streptophyta</taxon>
        <taxon>Embryophyta</taxon>
        <taxon>Tracheophyta</taxon>
        <taxon>Spermatophyta</taxon>
        <taxon>Magnoliopsida</taxon>
        <taxon>Liliopsida</taxon>
        <taxon>Zosteraceae</taxon>
        <taxon>Zostera</taxon>
    </lineage>
</organism>
<evidence type="ECO:0000259" key="3">
    <source>
        <dbReference type="Pfam" id="PF00733"/>
    </source>
</evidence>
<keyword evidence="2" id="KW-0067">ATP-binding</keyword>
<dbReference type="Pfam" id="PF00733">
    <property type="entry name" value="Asn_synthase"/>
    <property type="match status" value="1"/>
</dbReference>
<dbReference type="InterPro" id="IPR014729">
    <property type="entry name" value="Rossmann-like_a/b/a_fold"/>
</dbReference>
<comment type="caution">
    <text evidence="4">The sequence shown here is derived from an EMBL/GenBank/DDBJ whole genome shotgun (WGS) entry which is preliminary data.</text>
</comment>
<reference evidence="5" key="1">
    <citation type="journal article" date="2016" name="Nature">
        <title>The genome of the seagrass Zostera marina reveals angiosperm adaptation to the sea.</title>
        <authorList>
            <person name="Olsen J.L."/>
            <person name="Rouze P."/>
            <person name="Verhelst B."/>
            <person name="Lin Y.-C."/>
            <person name="Bayer T."/>
            <person name="Collen J."/>
            <person name="Dattolo E."/>
            <person name="De Paoli E."/>
            <person name="Dittami S."/>
            <person name="Maumus F."/>
            <person name="Michel G."/>
            <person name="Kersting A."/>
            <person name="Lauritano C."/>
            <person name="Lohaus R."/>
            <person name="Toepel M."/>
            <person name="Tonon T."/>
            <person name="Vanneste K."/>
            <person name="Amirebrahimi M."/>
            <person name="Brakel J."/>
            <person name="Bostroem C."/>
            <person name="Chovatia M."/>
            <person name="Grimwood J."/>
            <person name="Jenkins J.W."/>
            <person name="Jueterbock A."/>
            <person name="Mraz A."/>
            <person name="Stam W.T."/>
            <person name="Tice H."/>
            <person name="Bornberg-Bauer E."/>
            <person name="Green P.J."/>
            <person name="Pearson G.A."/>
            <person name="Procaccini G."/>
            <person name="Duarte C.M."/>
            <person name="Schmutz J."/>
            <person name="Reusch T.B.H."/>
            <person name="Van de Peer Y."/>
        </authorList>
    </citation>
    <scope>NUCLEOTIDE SEQUENCE [LARGE SCALE GENOMIC DNA]</scope>
    <source>
        <strain evidence="5">cv. Finnish</strain>
    </source>
</reference>
<name>A0A0K9PJD5_ZOSMR</name>
<evidence type="ECO:0000256" key="1">
    <source>
        <dbReference type="ARBA" id="ARBA00022741"/>
    </source>
</evidence>
<feature type="domain" description="Asparagine synthetase" evidence="3">
    <location>
        <begin position="1"/>
        <end position="88"/>
    </location>
</feature>
<sequence length="100" mass="11073">MRLMTNVPFGVLLSGGLDSSLVPAIICRHLEGTKAVKLHSFCVGLEGSLDLNAAKEDAKYLGTVHYQFYFTVQDGIDAIEDVIHHIEDDQGKYTHVSYFT</sequence>
<accession>A0A0K9PJD5</accession>
<dbReference type="AlphaFoldDB" id="A0A0K9PJD5"/>
<dbReference type="InterPro" id="IPR050795">
    <property type="entry name" value="Asn_Synthetase"/>
</dbReference>
<dbReference type="OrthoDB" id="1634984at2759"/>
<gene>
    <name evidence="4" type="ORF">ZOSMA_23G00030</name>
</gene>